<organism evidence="8">
    <name type="scientific">Mucochytrium quahogii</name>
    <dbReference type="NCBI Taxonomy" id="96639"/>
    <lineage>
        <taxon>Eukaryota</taxon>
        <taxon>Sar</taxon>
        <taxon>Stramenopiles</taxon>
        <taxon>Bigyra</taxon>
        <taxon>Labyrinthulomycetes</taxon>
        <taxon>Thraustochytrida</taxon>
        <taxon>Thraustochytriidae</taxon>
        <taxon>Mucochytrium</taxon>
    </lineage>
</organism>
<feature type="region of interest" description="Disordered" evidence="5">
    <location>
        <begin position="271"/>
        <end position="297"/>
    </location>
</feature>
<dbReference type="Gene3D" id="1.20.1250.20">
    <property type="entry name" value="MFS general substrate transporter like domains"/>
    <property type="match status" value="1"/>
</dbReference>
<evidence type="ECO:0000256" key="4">
    <source>
        <dbReference type="ARBA" id="ARBA00023136"/>
    </source>
</evidence>
<comment type="subcellular location">
    <subcellularLocation>
        <location evidence="1">Membrane</location>
        <topology evidence="1">Multi-pass membrane protein</topology>
    </subcellularLocation>
</comment>
<evidence type="ECO:0000256" key="1">
    <source>
        <dbReference type="ARBA" id="ARBA00004141"/>
    </source>
</evidence>
<feature type="transmembrane region" description="Helical" evidence="6">
    <location>
        <begin position="148"/>
        <end position="168"/>
    </location>
</feature>
<feature type="transmembrane region" description="Helical" evidence="6">
    <location>
        <begin position="81"/>
        <end position="101"/>
    </location>
</feature>
<feature type="transmembrane region" description="Helical" evidence="6">
    <location>
        <begin position="393"/>
        <end position="424"/>
    </location>
</feature>
<gene>
    <name evidence="8" type="ORF">QSP1433_LOCUS15137</name>
</gene>
<feature type="transmembrane region" description="Helical" evidence="6">
    <location>
        <begin position="237"/>
        <end position="261"/>
    </location>
</feature>
<evidence type="ECO:0000256" key="6">
    <source>
        <dbReference type="SAM" id="Phobius"/>
    </source>
</evidence>
<keyword evidence="2 6" id="KW-0812">Transmembrane</keyword>
<evidence type="ECO:0000259" key="7">
    <source>
        <dbReference type="Pfam" id="PF06813"/>
    </source>
</evidence>
<name>A0A7S2SLX9_9STRA</name>
<evidence type="ECO:0000313" key="8">
    <source>
        <dbReference type="EMBL" id="CAD9703048.1"/>
    </source>
</evidence>
<evidence type="ECO:0000256" key="5">
    <source>
        <dbReference type="SAM" id="MobiDB-lite"/>
    </source>
</evidence>
<proteinExistence type="predicted"/>
<accession>A0A7S2SLX9</accession>
<dbReference type="InterPro" id="IPR010658">
    <property type="entry name" value="Nodulin-like"/>
</dbReference>
<reference evidence="8" key="1">
    <citation type="submission" date="2021-01" db="EMBL/GenBank/DDBJ databases">
        <authorList>
            <person name="Corre E."/>
            <person name="Pelletier E."/>
            <person name="Niang G."/>
            <person name="Scheremetjew M."/>
            <person name="Finn R."/>
            <person name="Kale V."/>
            <person name="Holt S."/>
            <person name="Cochrane G."/>
            <person name="Meng A."/>
            <person name="Brown T."/>
            <person name="Cohen L."/>
        </authorList>
    </citation>
    <scope>NUCLEOTIDE SEQUENCE</scope>
    <source>
        <strain evidence="8">NY070348D</strain>
    </source>
</reference>
<dbReference type="PANTHER" id="PTHR21576:SF158">
    <property type="entry name" value="RIBOSOMAL RNA-PROCESSING PROTEIN 12-LIKE CONSERVED DOMAIN-CONTAINING PROTEIN"/>
    <property type="match status" value="1"/>
</dbReference>
<keyword evidence="4 6" id="KW-0472">Membrane</keyword>
<feature type="transmembrane region" description="Helical" evidence="6">
    <location>
        <begin position="315"/>
        <end position="333"/>
    </location>
</feature>
<dbReference type="PANTHER" id="PTHR21576">
    <property type="entry name" value="UNCHARACTERIZED NODULIN-LIKE PROTEIN"/>
    <property type="match status" value="1"/>
</dbReference>
<feature type="transmembrane region" description="Helical" evidence="6">
    <location>
        <begin position="489"/>
        <end position="511"/>
    </location>
</feature>
<evidence type="ECO:0000256" key="2">
    <source>
        <dbReference type="ARBA" id="ARBA00022692"/>
    </source>
</evidence>
<keyword evidence="3 6" id="KW-1133">Transmembrane helix</keyword>
<dbReference type="GO" id="GO:0016020">
    <property type="term" value="C:membrane"/>
    <property type="evidence" value="ECO:0007669"/>
    <property type="project" value="UniProtKB-SubCell"/>
</dbReference>
<feature type="transmembrane region" description="Helical" evidence="6">
    <location>
        <begin position="210"/>
        <end position="231"/>
    </location>
</feature>
<dbReference type="Pfam" id="PF06813">
    <property type="entry name" value="Nodulin-like"/>
    <property type="match status" value="1"/>
</dbReference>
<dbReference type="AlphaFoldDB" id="A0A7S2SLX9"/>
<dbReference type="InterPro" id="IPR036259">
    <property type="entry name" value="MFS_trans_sf"/>
</dbReference>
<dbReference type="SUPFAM" id="SSF103473">
    <property type="entry name" value="MFS general substrate transporter"/>
    <property type="match status" value="1"/>
</dbReference>
<feature type="transmembrane region" description="Helical" evidence="6">
    <location>
        <begin position="12"/>
        <end position="35"/>
    </location>
</feature>
<feature type="transmembrane region" description="Helical" evidence="6">
    <location>
        <begin position="353"/>
        <end position="372"/>
    </location>
</feature>
<feature type="domain" description="Nodulin-like" evidence="7">
    <location>
        <begin position="10"/>
        <end position="250"/>
    </location>
</feature>
<feature type="transmembrane region" description="Helical" evidence="6">
    <location>
        <begin position="174"/>
        <end position="198"/>
    </location>
</feature>
<evidence type="ECO:0000256" key="3">
    <source>
        <dbReference type="ARBA" id="ARBA00022989"/>
    </source>
</evidence>
<sequence length="521" mass="56451">MLPLEYVDRRWLTLSTGCLLMVCAGNIYAFGLWSGPLVETWPQEDKDRSGVISNRLYECLLVGAYIPLGGFFYQRYGTKKALLMAAVCNNVAFFIIIGQFFTGDQHSPDLISYIGFFLMGQATSYTDCTVVSTNVANWAAAERTSAVALLKGYFGLSASILSMMAATGVTTKQFLVGLGFANTFLLVLGAFVCKVISISDMNQNQDRKKSLHMALLVELVIAGVLFIRSIFFGVDNMIVSLLFAITVIPLLCSTYVMPILCKGSERDYAPMGKLEPPEDSSGDGHLVEIPSSETEKPVNNTKPLDVLDAMLSIEFWLFFTSLLIIMGSGLFIVSNASKMVEAKGGTSSQVHVFVSIVSVSNCLGRIGVGFIADHAILLRHGICRISLLMVSCMFMALAHMLFAACGVVGITIAGFFGGLAYGSAWTLDPSILADIVGLKYFGKIYAFLGFAPTLGSMFFSTLLATHVYESNAHILEGTQHRECHGSSCFGLAHVITACINLLAAVVLVPLLRRRLQGRMSS</sequence>
<dbReference type="EMBL" id="HBHK01024037">
    <property type="protein sequence ID" value="CAD9703048.1"/>
    <property type="molecule type" value="Transcribed_RNA"/>
</dbReference>
<feature type="transmembrane region" description="Helical" evidence="6">
    <location>
        <begin position="55"/>
        <end position="74"/>
    </location>
</feature>
<feature type="transmembrane region" description="Helical" evidence="6">
    <location>
        <begin position="444"/>
        <end position="468"/>
    </location>
</feature>
<protein>
    <recommendedName>
        <fullName evidence="7">Nodulin-like domain-containing protein</fullName>
    </recommendedName>
</protein>